<dbReference type="InterPro" id="IPR020846">
    <property type="entry name" value="MFS_dom"/>
</dbReference>
<feature type="transmembrane region" description="Helical" evidence="5">
    <location>
        <begin position="175"/>
        <end position="195"/>
    </location>
</feature>
<feature type="transmembrane region" description="Helical" evidence="5">
    <location>
        <begin position="339"/>
        <end position="365"/>
    </location>
</feature>
<dbReference type="EMBL" id="JAUOZU010000026">
    <property type="protein sequence ID" value="MDO6967069.1"/>
    <property type="molecule type" value="Genomic_DNA"/>
</dbReference>
<feature type="transmembrane region" description="Helical" evidence="5">
    <location>
        <begin position="371"/>
        <end position="391"/>
    </location>
</feature>
<protein>
    <submittedName>
        <fullName evidence="7">MFS transporter</fullName>
    </submittedName>
</protein>
<dbReference type="Proteomes" id="UP001174932">
    <property type="component" value="Unassembled WGS sequence"/>
</dbReference>
<dbReference type="PANTHER" id="PTHR23514">
    <property type="entry name" value="BYPASS OF STOP CODON PROTEIN 6"/>
    <property type="match status" value="1"/>
</dbReference>
<accession>A0ABT8YTK0</accession>
<reference evidence="7" key="1">
    <citation type="journal article" date="2015" name="Int. J. Syst. Evol. Microbiol.">
        <title>Rhizobium alvei sp. nov., isolated from a freshwater river.</title>
        <authorList>
            <person name="Sheu S.Y."/>
            <person name="Huang H.W."/>
            <person name="Young C.C."/>
            <person name="Chen W.M."/>
        </authorList>
    </citation>
    <scope>NUCLEOTIDE SEQUENCE</scope>
    <source>
        <strain evidence="7">TNR-22</strain>
    </source>
</reference>
<feature type="transmembrane region" description="Helical" evidence="5">
    <location>
        <begin position="22"/>
        <end position="40"/>
    </location>
</feature>
<dbReference type="PANTHER" id="PTHR23514:SF13">
    <property type="entry name" value="INNER MEMBRANE PROTEIN YBJJ"/>
    <property type="match status" value="1"/>
</dbReference>
<keyword evidence="4 5" id="KW-0472">Membrane</keyword>
<feature type="transmembrane region" description="Helical" evidence="5">
    <location>
        <begin position="248"/>
        <end position="268"/>
    </location>
</feature>
<feature type="transmembrane region" description="Helical" evidence="5">
    <location>
        <begin position="280"/>
        <end position="299"/>
    </location>
</feature>
<organism evidence="7 8">
    <name type="scientific">Rhizobium alvei</name>
    <dbReference type="NCBI Taxonomy" id="1132659"/>
    <lineage>
        <taxon>Bacteria</taxon>
        <taxon>Pseudomonadati</taxon>
        <taxon>Pseudomonadota</taxon>
        <taxon>Alphaproteobacteria</taxon>
        <taxon>Hyphomicrobiales</taxon>
        <taxon>Rhizobiaceae</taxon>
        <taxon>Rhizobium/Agrobacterium group</taxon>
        <taxon>Rhizobium</taxon>
    </lineage>
</organism>
<dbReference type="CDD" id="cd17393">
    <property type="entry name" value="MFS_MosC_like"/>
    <property type="match status" value="1"/>
</dbReference>
<feature type="transmembrane region" description="Helical" evidence="5">
    <location>
        <begin position="305"/>
        <end position="327"/>
    </location>
</feature>
<dbReference type="InterPro" id="IPR011701">
    <property type="entry name" value="MFS"/>
</dbReference>
<gene>
    <name evidence="7" type="ORF">Q4481_24195</name>
</gene>
<feature type="transmembrane region" description="Helical" evidence="5">
    <location>
        <begin position="107"/>
        <end position="128"/>
    </location>
</feature>
<keyword evidence="3 5" id="KW-1133">Transmembrane helix</keyword>
<evidence type="ECO:0000256" key="4">
    <source>
        <dbReference type="ARBA" id="ARBA00023136"/>
    </source>
</evidence>
<dbReference type="InterPro" id="IPR051788">
    <property type="entry name" value="MFS_Transporter"/>
</dbReference>
<comment type="caution">
    <text evidence="7">The sequence shown here is derived from an EMBL/GenBank/DDBJ whole genome shotgun (WGS) entry which is preliminary data.</text>
</comment>
<keyword evidence="8" id="KW-1185">Reference proteome</keyword>
<evidence type="ECO:0000256" key="2">
    <source>
        <dbReference type="ARBA" id="ARBA00022692"/>
    </source>
</evidence>
<dbReference type="SUPFAM" id="SSF103473">
    <property type="entry name" value="MFS general substrate transporter"/>
    <property type="match status" value="1"/>
</dbReference>
<evidence type="ECO:0000256" key="5">
    <source>
        <dbReference type="SAM" id="Phobius"/>
    </source>
</evidence>
<evidence type="ECO:0000256" key="3">
    <source>
        <dbReference type="ARBA" id="ARBA00022989"/>
    </source>
</evidence>
<dbReference type="Gene3D" id="1.20.1250.20">
    <property type="entry name" value="MFS general substrate transporter like domains"/>
    <property type="match status" value="1"/>
</dbReference>
<feature type="transmembrane region" description="Helical" evidence="5">
    <location>
        <begin position="216"/>
        <end position="236"/>
    </location>
</feature>
<evidence type="ECO:0000259" key="6">
    <source>
        <dbReference type="PROSITE" id="PS50850"/>
    </source>
</evidence>
<evidence type="ECO:0000313" key="7">
    <source>
        <dbReference type="EMBL" id="MDO6967069.1"/>
    </source>
</evidence>
<name>A0ABT8YTK0_9HYPH</name>
<feature type="domain" description="Major facilitator superfamily (MFS) profile" evidence="6">
    <location>
        <begin position="20"/>
        <end position="394"/>
    </location>
</feature>
<dbReference type="PROSITE" id="PS50850">
    <property type="entry name" value="MFS"/>
    <property type="match status" value="1"/>
</dbReference>
<dbReference type="InterPro" id="IPR036259">
    <property type="entry name" value="MFS_trans_sf"/>
</dbReference>
<dbReference type="RefSeq" id="WP_304378999.1">
    <property type="nucleotide sequence ID" value="NZ_JAUOZU010000026.1"/>
</dbReference>
<feature type="transmembrane region" description="Helical" evidence="5">
    <location>
        <begin position="149"/>
        <end position="169"/>
    </location>
</feature>
<comment type="subcellular location">
    <subcellularLocation>
        <location evidence="1">Membrane</location>
        <topology evidence="1">Multi-pass membrane protein</topology>
    </subcellularLocation>
</comment>
<evidence type="ECO:0000313" key="8">
    <source>
        <dbReference type="Proteomes" id="UP001174932"/>
    </source>
</evidence>
<keyword evidence="2 5" id="KW-0812">Transmembrane</keyword>
<sequence length="401" mass="41660">MTIQTTSPEPAPLTGIFPKERLAVALLFLANGLYIGAWSPKIPVIARSFALSEQLLGLLLVAFGVGSIAIMPIAGAQIARFGSSLVVKVAAILFLPVMLFITFAPNVYLLAVAVFLFGGFAGAMDIAMNANAVEVEKRMRRSIMSSCHAYWSMGALVGAAIGGFLIDRFGAETHAIIATALDAALVFTALAIVMHDGPHDAASHGHEPRTSIFQSPLPWLLGIMALFSMLQEGLVIDWSSLYLSTELGSTLTIASFAAAAFHGTMMLMRFAGDSVRDRFGAVRTFRISAVLALVGMIVGGLAPNAYVAIVGFAVSGLGVSNLVPIAFSAAGNLPGMAKGVGLSVVTAMGYSGTLFAPTLFGFVIAHTGFQAIYLGAPLLLLVVLALSHLAAHADGIKGGGH</sequence>
<reference evidence="7" key="2">
    <citation type="submission" date="2023-07" db="EMBL/GenBank/DDBJ databases">
        <authorList>
            <person name="Shen H."/>
        </authorList>
    </citation>
    <scope>NUCLEOTIDE SEQUENCE</scope>
    <source>
        <strain evidence="7">TNR-22</strain>
    </source>
</reference>
<proteinExistence type="predicted"/>
<feature type="transmembrane region" description="Helical" evidence="5">
    <location>
        <begin position="55"/>
        <end position="74"/>
    </location>
</feature>
<dbReference type="Pfam" id="PF07690">
    <property type="entry name" value="MFS_1"/>
    <property type="match status" value="1"/>
</dbReference>
<feature type="transmembrane region" description="Helical" evidence="5">
    <location>
        <begin position="81"/>
        <end position="101"/>
    </location>
</feature>
<evidence type="ECO:0000256" key="1">
    <source>
        <dbReference type="ARBA" id="ARBA00004141"/>
    </source>
</evidence>